<dbReference type="PROSITE" id="PS51318">
    <property type="entry name" value="TAT"/>
    <property type="match status" value="1"/>
</dbReference>
<reference evidence="8" key="1">
    <citation type="submission" date="2023-07" db="EMBL/GenBank/DDBJ databases">
        <title>The carbon used by Thiothrix.</title>
        <authorList>
            <person name="Chen L."/>
        </authorList>
    </citation>
    <scope>NUCLEOTIDE SEQUENCE [LARGE SCALE GENOMIC DNA]</scope>
</reference>
<evidence type="ECO:0000256" key="1">
    <source>
        <dbReference type="ARBA" id="ARBA00022485"/>
    </source>
</evidence>
<proteinExistence type="predicted"/>
<feature type="transmembrane region" description="Helical" evidence="5">
    <location>
        <begin position="12"/>
        <end position="33"/>
    </location>
</feature>
<keyword evidence="5" id="KW-0812">Transmembrane</keyword>
<dbReference type="Pfam" id="PF13247">
    <property type="entry name" value="Fer4_11"/>
    <property type="match status" value="1"/>
</dbReference>
<comment type="caution">
    <text evidence="7">The sequence shown here is derived from an EMBL/GenBank/DDBJ whole genome shotgun (WGS) entry which is preliminary data.</text>
</comment>
<dbReference type="SUPFAM" id="SSF54862">
    <property type="entry name" value="4Fe-4S ferredoxins"/>
    <property type="match status" value="1"/>
</dbReference>
<dbReference type="PROSITE" id="PS00198">
    <property type="entry name" value="4FE4S_FER_1"/>
    <property type="match status" value="1"/>
</dbReference>
<dbReference type="PANTHER" id="PTHR43177:SF3">
    <property type="entry name" value="PROTEIN NRFC HOMOLOG"/>
    <property type="match status" value="1"/>
</dbReference>
<keyword evidence="3" id="KW-0408">Iron</keyword>
<evidence type="ECO:0000313" key="7">
    <source>
        <dbReference type="EMBL" id="MEB4592417.1"/>
    </source>
</evidence>
<sequence>MSQNRVDEYRRKLVMAAGGVAAGAAALASGFILREANAGGEAPTRPADQAVTNARRWGMLIDVTRLPDGGAAMVAACKQEHGWGDEGHSSDAQKAHWARVVKVTDKLTQNSFSLPVMCQHCEHPPCVDVCPTGASMRRADGIVQVNKHICIGCRYCMMACPYKARSFVHENLTDQRPYSPRGIGTVESCNMCVHRIDEGRLPACVEAAPDAVVFGDLNDPGSAISQALKAMGGKQIRADLNLNTGVRYHGI</sequence>
<dbReference type="InterPro" id="IPR054822">
    <property type="entry name" value="DsrO-like"/>
</dbReference>
<dbReference type="RefSeq" id="WP_324696681.1">
    <property type="nucleotide sequence ID" value="NZ_JAYMYJ010000133.1"/>
</dbReference>
<feature type="domain" description="4Fe-4S ferredoxin-type" evidence="6">
    <location>
        <begin position="141"/>
        <end position="170"/>
    </location>
</feature>
<dbReference type="CDD" id="cd10551">
    <property type="entry name" value="PsrB"/>
    <property type="match status" value="1"/>
</dbReference>
<keyword evidence="5" id="KW-1133">Transmembrane helix</keyword>
<evidence type="ECO:0000256" key="2">
    <source>
        <dbReference type="ARBA" id="ARBA00022723"/>
    </source>
</evidence>
<keyword evidence="5" id="KW-0472">Membrane</keyword>
<dbReference type="InterPro" id="IPR006311">
    <property type="entry name" value="TAT_signal"/>
</dbReference>
<dbReference type="EMBL" id="JAYMYJ010000133">
    <property type="protein sequence ID" value="MEB4592417.1"/>
    <property type="molecule type" value="Genomic_DNA"/>
</dbReference>
<evidence type="ECO:0000256" key="5">
    <source>
        <dbReference type="SAM" id="Phobius"/>
    </source>
</evidence>
<keyword evidence="1" id="KW-0004">4Fe-4S</keyword>
<dbReference type="Gene3D" id="3.30.70.20">
    <property type="match status" value="2"/>
</dbReference>
<protein>
    <submittedName>
        <fullName evidence="7">4Fe-4S dicluster domain-containing protein</fullName>
    </submittedName>
</protein>
<dbReference type="InterPro" id="IPR017896">
    <property type="entry name" value="4Fe4S_Fe-S-bd"/>
</dbReference>
<reference evidence="7 8" key="2">
    <citation type="submission" date="2024-01" db="EMBL/GenBank/DDBJ databases">
        <authorList>
            <person name="Xie X."/>
        </authorList>
    </citation>
    <scope>NUCLEOTIDE SEQUENCE [LARGE SCALE GENOMIC DNA]</scope>
    <source>
        <strain evidence="7">SCUT-1</strain>
    </source>
</reference>
<organism evidence="7 8">
    <name type="scientific">Candidatus Thiothrix phosphatis</name>
    <dbReference type="NCBI Taxonomy" id="3112415"/>
    <lineage>
        <taxon>Bacteria</taxon>
        <taxon>Pseudomonadati</taxon>
        <taxon>Pseudomonadota</taxon>
        <taxon>Gammaproteobacteria</taxon>
        <taxon>Thiotrichales</taxon>
        <taxon>Thiotrichaceae</taxon>
        <taxon>Thiothrix</taxon>
    </lineage>
</organism>
<dbReference type="PANTHER" id="PTHR43177">
    <property type="entry name" value="PROTEIN NRFC"/>
    <property type="match status" value="1"/>
</dbReference>
<keyword evidence="2" id="KW-0479">Metal-binding</keyword>
<dbReference type="Proteomes" id="UP001308005">
    <property type="component" value="Unassembled WGS sequence"/>
</dbReference>
<dbReference type="PROSITE" id="PS51379">
    <property type="entry name" value="4FE4S_FER_2"/>
    <property type="match status" value="1"/>
</dbReference>
<evidence type="ECO:0000256" key="4">
    <source>
        <dbReference type="ARBA" id="ARBA00023014"/>
    </source>
</evidence>
<name>A0ABU6D223_9GAMM</name>
<evidence type="ECO:0000259" key="6">
    <source>
        <dbReference type="PROSITE" id="PS51379"/>
    </source>
</evidence>
<keyword evidence="8" id="KW-1185">Reference proteome</keyword>
<gene>
    <name evidence="7" type="ORF">VSS37_15630</name>
</gene>
<dbReference type="InterPro" id="IPR017900">
    <property type="entry name" value="4Fe4S_Fe_S_CS"/>
</dbReference>
<evidence type="ECO:0000256" key="3">
    <source>
        <dbReference type="ARBA" id="ARBA00023004"/>
    </source>
</evidence>
<dbReference type="NCBIfam" id="NF045797">
    <property type="entry name" value="DsrO"/>
    <property type="match status" value="1"/>
</dbReference>
<keyword evidence="4" id="KW-0411">Iron-sulfur</keyword>
<evidence type="ECO:0000313" key="8">
    <source>
        <dbReference type="Proteomes" id="UP001308005"/>
    </source>
</evidence>
<dbReference type="InterPro" id="IPR050954">
    <property type="entry name" value="ET_IronSulfur_Cluster-Binding"/>
</dbReference>
<accession>A0ABU6D223</accession>